<dbReference type="InterPro" id="IPR050373">
    <property type="entry name" value="Fibrinogen_C-term_domain"/>
</dbReference>
<feature type="chain" id="PRO_5006070358" description="Fibrinogen C-terminal domain-containing protein" evidence="1">
    <location>
        <begin position="27"/>
        <end position="479"/>
    </location>
</feature>
<dbReference type="SMART" id="SM00186">
    <property type="entry name" value="FBG"/>
    <property type="match status" value="1"/>
</dbReference>
<evidence type="ECO:0000259" key="2">
    <source>
        <dbReference type="PROSITE" id="PS51406"/>
    </source>
</evidence>
<name>A0A0P4WA31_SCYOL</name>
<dbReference type="AlphaFoldDB" id="A0A0P4WA31"/>
<dbReference type="PROSITE" id="PS51406">
    <property type="entry name" value="FIBRINOGEN_C_2"/>
    <property type="match status" value="1"/>
</dbReference>
<dbReference type="InterPro" id="IPR036056">
    <property type="entry name" value="Fibrinogen-like_C"/>
</dbReference>
<dbReference type="SUPFAM" id="SSF56496">
    <property type="entry name" value="Fibrinogen C-terminal domain-like"/>
    <property type="match status" value="1"/>
</dbReference>
<evidence type="ECO:0000313" key="3">
    <source>
        <dbReference type="EMBL" id="JAI65434.1"/>
    </source>
</evidence>
<protein>
    <recommendedName>
        <fullName evidence="2">Fibrinogen C-terminal domain-containing protein</fullName>
    </recommendedName>
</protein>
<dbReference type="GO" id="GO:0005615">
    <property type="term" value="C:extracellular space"/>
    <property type="evidence" value="ECO:0007669"/>
    <property type="project" value="TreeGrafter"/>
</dbReference>
<dbReference type="Gene3D" id="3.90.215.10">
    <property type="entry name" value="Gamma Fibrinogen, chain A, domain 1"/>
    <property type="match status" value="1"/>
</dbReference>
<feature type="signal peptide" evidence="1">
    <location>
        <begin position="1"/>
        <end position="26"/>
    </location>
</feature>
<organism evidence="3">
    <name type="scientific">Scylla olivacea</name>
    <name type="common">Orange mud crab</name>
    <name type="synonym">Cancer olivacea</name>
    <dbReference type="NCBI Taxonomy" id="85551"/>
    <lineage>
        <taxon>Eukaryota</taxon>
        <taxon>Metazoa</taxon>
        <taxon>Ecdysozoa</taxon>
        <taxon>Arthropoda</taxon>
        <taxon>Crustacea</taxon>
        <taxon>Multicrustacea</taxon>
        <taxon>Malacostraca</taxon>
        <taxon>Eumalacostraca</taxon>
        <taxon>Eucarida</taxon>
        <taxon>Decapoda</taxon>
        <taxon>Pleocyemata</taxon>
        <taxon>Brachyura</taxon>
        <taxon>Eubrachyura</taxon>
        <taxon>Portunoidea</taxon>
        <taxon>Portunidae</taxon>
        <taxon>Portuninae</taxon>
        <taxon>Scylla</taxon>
    </lineage>
</organism>
<dbReference type="Pfam" id="PF00147">
    <property type="entry name" value="Fibrinogen_C"/>
    <property type="match status" value="1"/>
</dbReference>
<keyword evidence="1" id="KW-0732">Signal</keyword>
<evidence type="ECO:0000256" key="1">
    <source>
        <dbReference type="SAM" id="SignalP"/>
    </source>
</evidence>
<dbReference type="PROSITE" id="PS51257">
    <property type="entry name" value="PROKAR_LIPOPROTEIN"/>
    <property type="match status" value="1"/>
</dbReference>
<feature type="domain" description="Fibrinogen C-terminal" evidence="2">
    <location>
        <begin position="240"/>
        <end position="468"/>
    </location>
</feature>
<reference evidence="3" key="1">
    <citation type="submission" date="2015-09" db="EMBL/GenBank/DDBJ databases">
        <title>Scylla olivacea transcriptome.</title>
        <authorList>
            <person name="Ikhwanuddin M."/>
        </authorList>
    </citation>
    <scope>NUCLEOTIDE SEQUENCE</scope>
</reference>
<dbReference type="EMBL" id="GDRN01060085">
    <property type="protein sequence ID" value="JAI65434.1"/>
    <property type="molecule type" value="Transcribed_RNA"/>
</dbReference>
<dbReference type="InterPro" id="IPR014716">
    <property type="entry name" value="Fibrinogen_a/b/g_C_1"/>
</dbReference>
<proteinExistence type="predicted"/>
<accession>A0A0P4WA31</accession>
<dbReference type="PANTHER" id="PTHR19143">
    <property type="entry name" value="FIBRINOGEN/TENASCIN/ANGIOPOEITIN"/>
    <property type="match status" value="1"/>
</dbReference>
<sequence>MKSKTSRPWHLIGVAAMVLCVTVSCASTSDDDYSYVSTDLDDPLQPVWDTLDRLPSEVSEAVMRAIGIQFRLINTQLSNKLQPLTHVMATVTGALQRLEQSTQSAPGNNGTFQQLLHLQNTILDNLVTKLEVHINSQVEALETKLKAHIDAKLSLAAGTSAVGGGLETRGSEVDASIAQTLSANTRALENITTHVLKINEKIGGSSESGDSCTTLLDKVTELLDGSVGASSVCPVENQRTAPSALPRDCSDIHWVQPEGPSGVYETFPTFDNKAPVNCYCDMGQPGAKDTGGWTVILRRRNTTYGLVNFNRTWTEYRTGFGDPGEGEWWFGLSSLHALTYRQPYEVDLLLHDIEKGIFHAQYTTFRVEDEAHAYKLILGGFSGNLTHDALTSKHNGSPFSTWDKDNDAWGSGNCGQNNGGGWWFNNCHFTTLTAPFPTSANRNARTIRWLEDDWLVLDDVTLKIRPFNYAERFNVHTLG</sequence>
<dbReference type="InterPro" id="IPR002181">
    <property type="entry name" value="Fibrinogen_a/b/g_C_dom"/>
</dbReference>